<dbReference type="Proteomes" id="UP000759537">
    <property type="component" value="Unassembled WGS sequence"/>
</dbReference>
<evidence type="ECO:0000313" key="9">
    <source>
        <dbReference type="Proteomes" id="UP000759537"/>
    </source>
</evidence>
<gene>
    <name evidence="8" type="ORF">DFH94DRAFT_755692</name>
</gene>
<comment type="caution">
    <text evidence="8">The sequence shown here is derived from an EMBL/GenBank/DDBJ whole genome shotgun (WGS) entry which is preliminary data.</text>
</comment>
<accession>A0A9P5MSM4</accession>
<dbReference type="GO" id="GO:0005384">
    <property type="term" value="F:manganese ion transmembrane transporter activity"/>
    <property type="evidence" value="ECO:0007669"/>
    <property type="project" value="InterPro"/>
</dbReference>
<feature type="transmembrane region" description="Helical" evidence="7">
    <location>
        <begin position="231"/>
        <end position="256"/>
    </location>
</feature>
<keyword evidence="5 7" id="KW-0472">Membrane</keyword>
<evidence type="ECO:0000256" key="4">
    <source>
        <dbReference type="ARBA" id="ARBA00022989"/>
    </source>
</evidence>
<protein>
    <submittedName>
        <fullName evidence="8">DUF125-domain-containing protein</fullName>
    </submittedName>
</protein>
<dbReference type="EMBL" id="WHVB01000013">
    <property type="protein sequence ID" value="KAF8477773.1"/>
    <property type="molecule type" value="Genomic_DNA"/>
</dbReference>
<evidence type="ECO:0000256" key="7">
    <source>
        <dbReference type="SAM" id="Phobius"/>
    </source>
</evidence>
<proteinExistence type="inferred from homology"/>
<feature type="transmembrane region" description="Helical" evidence="7">
    <location>
        <begin position="292"/>
        <end position="317"/>
    </location>
</feature>
<evidence type="ECO:0000256" key="2">
    <source>
        <dbReference type="ARBA" id="ARBA00007049"/>
    </source>
</evidence>
<feature type="transmembrane region" description="Helical" evidence="7">
    <location>
        <begin position="262"/>
        <end position="280"/>
    </location>
</feature>
<dbReference type="Pfam" id="PF01988">
    <property type="entry name" value="VIT1"/>
    <property type="match status" value="1"/>
</dbReference>
<feature type="transmembrane region" description="Helical" evidence="7">
    <location>
        <begin position="102"/>
        <end position="125"/>
    </location>
</feature>
<dbReference type="InterPro" id="IPR008217">
    <property type="entry name" value="Ccc1_fam"/>
</dbReference>
<sequence length="324" mass="33681">MSSDTRASVPLPRATASVGTTKNKPPVWAIDASAPSVQTPLPAKCARHTREGGICCQELKGEDERQLIDPDIIRDVVIGLSDGLTVPFALTAGLSSLGESRLVIVGGVAELIAGAISMGIGGFLASQAERDHHRYLRRTTQARVKRSCDGEMEREVHAILGPVGVDQSVSRQVALGLLEVEADVNGNSNGHASSASSTDAERGLKWSQSVGVTEFLLKFGEGLEDVPTRRLYLSAFTIGMGYLIGGAVPLIPYFFIPTAHIALIYSSIFTGIVLLIFGAVKARVTGAAGRGVGGYVWGAVSTLAVGGAAAAAAYGLVALLEAKG</sequence>
<evidence type="ECO:0000256" key="6">
    <source>
        <dbReference type="SAM" id="MobiDB-lite"/>
    </source>
</evidence>
<evidence type="ECO:0000313" key="8">
    <source>
        <dbReference type="EMBL" id="KAF8477773.1"/>
    </source>
</evidence>
<dbReference type="GO" id="GO:0012505">
    <property type="term" value="C:endomembrane system"/>
    <property type="evidence" value="ECO:0007669"/>
    <property type="project" value="UniProtKB-SubCell"/>
</dbReference>
<comment type="similarity">
    <text evidence="2">Belongs to the CCC1 family.</text>
</comment>
<organism evidence="8 9">
    <name type="scientific">Russula ochroleuca</name>
    <dbReference type="NCBI Taxonomy" id="152965"/>
    <lineage>
        <taxon>Eukaryota</taxon>
        <taxon>Fungi</taxon>
        <taxon>Dikarya</taxon>
        <taxon>Basidiomycota</taxon>
        <taxon>Agaricomycotina</taxon>
        <taxon>Agaricomycetes</taxon>
        <taxon>Russulales</taxon>
        <taxon>Russulaceae</taxon>
        <taxon>Russula</taxon>
    </lineage>
</organism>
<evidence type="ECO:0000256" key="3">
    <source>
        <dbReference type="ARBA" id="ARBA00022692"/>
    </source>
</evidence>
<keyword evidence="9" id="KW-1185">Reference proteome</keyword>
<dbReference type="GO" id="GO:0030026">
    <property type="term" value="P:intracellular manganese ion homeostasis"/>
    <property type="evidence" value="ECO:0007669"/>
    <property type="project" value="InterPro"/>
</dbReference>
<dbReference type="PANTHER" id="PTHR31851">
    <property type="entry name" value="FE(2+)/MN(2+) TRANSPORTER PCL1"/>
    <property type="match status" value="1"/>
</dbReference>
<reference evidence="8" key="2">
    <citation type="journal article" date="2020" name="Nat. Commun.">
        <title>Large-scale genome sequencing of mycorrhizal fungi provides insights into the early evolution of symbiotic traits.</title>
        <authorList>
            <person name="Miyauchi S."/>
            <person name="Kiss E."/>
            <person name="Kuo A."/>
            <person name="Drula E."/>
            <person name="Kohler A."/>
            <person name="Sanchez-Garcia M."/>
            <person name="Morin E."/>
            <person name="Andreopoulos B."/>
            <person name="Barry K.W."/>
            <person name="Bonito G."/>
            <person name="Buee M."/>
            <person name="Carver A."/>
            <person name="Chen C."/>
            <person name="Cichocki N."/>
            <person name="Clum A."/>
            <person name="Culley D."/>
            <person name="Crous P.W."/>
            <person name="Fauchery L."/>
            <person name="Girlanda M."/>
            <person name="Hayes R.D."/>
            <person name="Keri Z."/>
            <person name="LaButti K."/>
            <person name="Lipzen A."/>
            <person name="Lombard V."/>
            <person name="Magnuson J."/>
            <person name="Maillard F."/>
            <person name="Murat C."/>
            <person name="Nolan M."/>
            <person name="Ohm R.A."/>
            <person name="Pangilinan J."/>
            <person name="Pereira M.F."/>
            <person name="Perotto S."/>
            <person name="Peter M."/>
            <person name="Pfister S."/>
            <person name="Riley R."/>
            <person name="Sitrit Y."/>
            <person name="Stielow J.B."/>
            <person name="Szollosi G."/>
            <person name="Zifcakova L."/>
            <person name="Stursova M."/>
            <person name="Spatafora J.W."/>
            <person name="Tedersoo L."/>
            <person name="Vaario L.M."/>
            <person name="Yamada A."/>
            <person name="Yan M."/>
            <person name="Wang P."/>
            <person name="Xu J."/>
            <person name="Bruns T."/>
            <person name="Baldrian P."/>
            <person name="Vilgalys R."/>
            <person name="Dunand C."/>
            <person name="Henrissat B."/>
            <person name="Grigoriev I.V."/>
            <person name="Hibbett D."/>
            <person name="Nagy L.G."/>
            <person name="Martin F.M."/>
        </authorList>
    </citation>
    <scope>NUCLEOTIDE SEQUENCE</scope>
    <source>
        <strain evidence="8">Prilba</strain>
    </source>
</reference>
<dbReference type="CDD" id="cd02435">
    <property type="entry name" value="CCC1"/>
    <property type="match status" value="1"/>
</dbReference>
<evidence type="ECO:0000256" key="1">
    <source>
        <dbReference type="ARBA" id="ARBA00004127"/>
    </source>
</evidence>
<dbReference type="AlphaFoldDB" id="A0A9P5MSM4"/>
<evidence type="ECO:0000256" key="5">
    <source>
        <dbReference type="ARBA" id="ARBA00023136"/>
    </source>
</evidence>
<name>A0A9P5MSM4_9AGAM</name>
<reference evidence="8" key="1">
    <citation type="submission" date="2019-10" db="EMBL/GenBank/DDBJ databases">
        <authorList>
            <consortium name="DOE Joint Genome Institute"/>
            <person name="Kuo A."/>
            <person name="Miyauchi S."/>
            <person name="Kiss E."/>
            <person name="Drula E."/>
            <person name="Kohler A."/>
            <person name="Sanchez-Garcia M."/>
            <person name="Andreopoulos B."/>
            <person name="Barry K.W."/>
            <person name="Bonito G."/>
            <person name="Buee M."/>
            <person name="Carver A."/>
            <person name="Chen C."/>
            <person name="Cichocki N."/>
            <person name="Clum A."/>
            <person name="Culley D."/>
            <person name="Crous P.W."/>
            <person name="Fauchery L."/>
            <person name="Girlanda M."/>
            <person name="Hayes R."/>
            <person name="Keri Z."/>
            <person name="LaButti K."/>
            <person name="Lipzen A."/>
            <person name="Lombard V."/>
            <person name="Magnuson J."/>
            <person name="Maillard F."/>
            <person name="Morin E."/>
            <person name="Murat C."/>
            <person name="Nolan M."/>
            <person name="Ohm R."/>
            <person name="Pangilinan J."/>
            <person name="Pereira M."/>
            <person name="Perotto S."/>
            <person name="Peter M."/>
            <person name="Riley R."/>
            <person name="Sitrit Y."/>
            <person name="Stielow B."/>
            <person name="Szollosi G."/>
            <person name="Zifcakova L."/>
            <person name="Stursova M."/>
            <person name="Spatafora J.W."/>
            <person name="Tedersoo L."/>
            <person name="Vaario L.-M."/>
            <person name="Yamada A."/>
            <person name="Yan M."/>
            <person name="Wang P."/>
            <person name="Xu J."/>
            <person name="Bruns T."/>
            <person name="Baldrian P."/>
            <person name="Vilgalys R."/>
            <person name="Henrissat B."/>
            <person name="Grigoriev I.V."/>
            <person name="Hibbett D."/>
            <person name="Nagy L.G."/>
            <person name="Martin F.M."/>
        </authorList>
    </citation>
    <scope>NUCLEOTIDE SEQUENCE</scope>
    <source>
        <strain evidence="8">Prilba</strain>
    </source>
</reference>
<comment type="subcellular location">
    <subcellularLocation>
        <location evidence="1">Endomembrane system</location>
        <topology evidence="1">Multi-pass membrane protein</topology>
    </subcellularLocation>
</comment>
<feature type="region of interest" description="Disordered" evidence="6">
    <location>
        <begin position="1"/>
        <end position="22"/>
    </location>
</feature>
<dbReference type="OrthoDB" id="73465at2759"/>
<keyword evidence="4 7" id="KW-1133">Transmembrane helix</keyword>
<keyword evidence="3 7" id="KW-0812">Transmembrane</keyword>